<reference evidence="3" key="1">
    <citation type="journal article" date="2018" name="Nat. Plants">
        <title>Whole-genome landscape of Medicago truncatula symbiotic genes.</title>
        <authorList>
            <person name="Pecrix Y."/>
            <person name="Staton S.E."/>
            <person name="Sallet E."/>
            <person name="Lelandais-Briere C."/>
            <person name="Moreau S."/>
            <person name="Carrere S."/>
            <person name="Blein T."/>
            <person name="Jardinaud M.F."/>
            <person name="Latrasse D."/>
            <person name="Zouine M."/>
            <person name="Zahm M."/>
            <person name="Kreplak J."/>
            <person name="Mayjonade B."/>
            <person name="Satge C."/>
            <person name="Perez M."/>
            <person name="Cauet S."/>
            <person name="Marande W."/>
            <person name="Chantry-Darmon C."/>
            <person name="Lopez-Roques C."/>
            <person name="Bouchez O."/>
            <person name="Berard A."/>
            <person name="Debelle F."/>
            <person name="Munos S."/>
            <person name="Bendahmane A."/>
            <person name="Berges H."/>
            <person name="Niebel A."/>
            <person name="Buitink J."/>
            <person name="Frugier F."/>
            <person name="Benhamed M."/>
            <person name="Crespi M."/>
            <person name="Gouzy J."/>
            <person name="Gamas P."/>
        </authorList>
    </citation>
    <scope>NUCLEOTIDE SEQUENCE [LARGE SCALE GENOMIC DNA]</scope>
    <source>
        <strain evidence="3">cv. Jemalong A17</strain>
    </source>
</reference>
<dbReference type="Gramene" id="rna18503">
    <property type="protein sequence ID" value="RHN69968.1"/>
    <property type="gene ID" value="gene18503"/>
</dbReference>
<dbReference type="Proteomes" id="UP000265566">
    <property type="component" value="Chromosome 3"/>
</dbReference>
<evidence type="ECO:0000256" key="1">
    <source>
        <dbReference type="SAM" id="SignalP"/>
    </source>
</evidence>
<gene>
    <name evidence="2" type="ORF">MtrunA17_Chr3g0130491</name>
</gene>
<dbReference type="EMBL" id="PSQE01000003">
    <property type="protein sequence ID" value="RHN69968.1"/>
    <property type="molecule type" value="Genomic_DNA"/>
</dbReference>
<keyword evidence="1" id="KW-0732">Signal</keyword>
<comment type="caution">
    <text evidence="2">The sequence shown here is derived from an EMBL/GenBank/DDBJ whole genome shotgun (WGS) entry which is preliminary data.</text>
</comment>
<organism evidence="2 3">
    <name type="scientific">Medicago truncatula</name>
    <name type="common">Barrel medic</name>
    <name type="synonym">Medicago tribuloides</name>
    <dbReference type="NCBI Taxonomy" id="3880"/>
    <lineage>
        <taxon>Eukaryota</taxon>
        <taxon>Viridiplantae</taxon>
        <taxon>Streptophyta</taxon>
        <taxon>Embryophyta</taxon>
        <taxon>Tracheophyta</taxon>
        <taxon>Spermatophyta</taxon>
        <taxon>Magnoliopsida</taxon>
        <taxon>eudicotyledons</taxon>
        <taxon>Gunneridae</taxon>
        <taxon>Pentapetalae</taxon>
        <taxon>rosids</taxon>
        <taxon>fabids</taxon>
        <taxon>Fabales</taxon>
        <taxon>Fabaceae</taxon>
        <taxon>Papilionoideae</taxon>
        <taxon>50 kb inversion clade</taxon>
        <taxon>NPAAA clade</taxon>
        <taxon>Hologalegina</taxon>
        <taxon>IRL clade</taxon>
        <taxon>Trifolieae</taxon>
        <taxon>Medicago</taxon>
    </lineage>
</organism>
<dbReference type="AlphaFoldDB" id="A0A396IZ87"/>
<feature type="chain" id="PRO_5017335205" evidence="1">
    <location>
        <begin position="22"/>
        <end position="50"/>
    </location>
</feature>
<sequence length="50" mass="5721">MSARLLLAWLGLTWILNQVKSGTLFDNVVITDDPEYAKQVAEETWASRRI</sequence>
<evidence type="ECO:0000313" key="3">
    <source>
        <dbReference type="Proteomes" id="UP000265566"/>
    </source>
</evidence>
<proteinExistence type="predicted"/>
<feature type="signal peptide" evidence="1">
    <location>
        <begin position="1"/>
        <end position="21"/>
    </location>
</feature>
<evidence type="ECO:0000313" key="2">
    <source>
        <dbReference type="EMBL" id="RHN69968.1"/>
    </source>
</evidence>
<accession>A0A396IZ87</accession>
<dbReference type="Gene3D" id="2.60.120.200">
    <property type="match status" value="1"/>
</dbReference>
<name>A0A396IZ87_MEDTR</name>
<protein>
    <submittedName>
        <fullName evidence="2">Uncharacterized protein</fullName>
    </submittedName>
</protein>